<dbReference type="InterPro" id="IPR013320">
    <property type="entry name" value="ConA-like_dom_sf"/>
</dbReference>
<dbReference type="SUPFAM" id="SSF49899">
    <property type="entry name" value="Concanavalin A-like lectins/glucanases"/>
    <property type="match status" value="1"/>
</dbReference>
<reference evidence="2" key="1">
    <citation type="submission" date="2015-02" db="EMBL/GenBank/DDBJ databases">
        <title>Characterization of two novel Thaumarchaeota isolated from the Northern Adriatic Sea.</title>
        <authorList>
            <person name="Bayer B."/>
            <person name="Vojvoda J."/>
            <person name="Offre P."/>
            <person name="Srivastava A."/>
            <person name="Elisabeth N."/>
            <person name="Garcia J.A.L."/>
            <person name="Schleper C."/>
            <person name="Herndl G.J."/>
        </authorList>
    </citation>
    <scope>NUCLEOTIDE SEQUENCE [LARGE SCALE GENOMIC DNA]</scope>
    <source>
        <strain evidence="2">D3C</strain>
    </source>
</reference>
<protein>
    <recommendedName>
        <fullName evidence="3">LamG-like jellyroll fold domain-containing protein</fullName>
    </recommendedName>
</protein>
<keyword evidence="2" id="KW-1185">Reference proteome</keyword>
<evidence type="ECO:0000313" key="2">
    <source>
        <dbReference type="Proteomes" id="UP000032027"/>
    </source>
</evidence>
<reference evidence="1 2" key="3">
    <citation type="journal article" date="2019" name="Int. J. Syst. Evol. Microbiol.">
        <title>Nitrosopumilus adriaticus sp. nov. and Nitrosopumilus piranensis sp. nov., two ammonia-oxidizing archaea from the Adriatic Sea and members of the class Nitrososphaeria.</title>
        <authorList>
            <person name="Bayer B."/>
            <person name="Vojvoda J."/>
            <person name="Reinthaler T."/>
            <person name="Reyes C."/>
            <person name="Pinto M."/>
            <person name="Herndl G.J."/>
        </authorList>
    </citation>
    <scope>NUCLEOTIDE SEQUENCE [LARGE SCALE GENOMIC DNA]</scope>
    <source>
        <strain evidence="1 2">D3C</strain>
    </source>
</reference>
<dbReference type="HOGENOM" id="CLU_920107_0_0_2"/>
<accession>A0A0C5BQ24</accession>
<dbReference type="Proteomes" id="UP000032027">
    <property type="component" value="Chromosome"/>
</dbReference>
<evidence type="ECO:0008006" key="3">
    <source>
        <dbReference type="Google" id="ProtNLM"/>
    </source>
</evidence>
<dbReference type="RefSeq" id="WP_148702762.1">
    <property type="nucleotide sequence ID" value="NZ_CP010868.1"/>
</dbReference>
<proteinExistence type="predicted"/>
<sequence length="317" mass="34567">MISKTIVLAMTLFAGMLGIVSTTTADADISHKLLIYPNESDLAGTENLVGVWNFDNTLQDSSQNGNDGVISVGSELYVDSTYGGGFTFDNNDADINLSNENNFDFDYDDPFSLVVKIDGWNDLGTETQFFIKSALSPVTTDSMIVGLLGGEQLAFRQYDTSGVVHFCESATRFADGDYIFAVTYDGTDTTDCSGVRMWANGVEETVNDFSSGTMTTILNDEAPKIGGWSGTPNGSIDFIRIYDDVLTESEIWAIGNMTGFVDVGQRIIDLESENTSLQNQITSVNGTVQDNVAEIDDLYDFWDDLRASIITWLAGRP</sequence>
<reference evidence="1 2" key="2">
    <citation type="journal article" date="2016" name="ISME J.">
        <title>Physiological and genomic characterization of two novel marine thaumarchaeal strains indicates niche differentiation.</title>
        <authorList>
            <person name="Bayer B."/>
            <person name="Vojvoda J."/>
            <person name="Offre P."/>
            <person name="Alves R.J."/>
            <person name="Elisabeth N.H."/>
            <person name="Garcia J.A."/>
            <person name="Volland J.M."/>
            <person name="Srivastava A."/>
            <person name="Schleper C."/>
            <person name="Herndl G.J."/>
        </authorList>
    </citation>
    <scope>NUCLEOTIDE SEQUENCE [LARGE SCALE GENOMIC DNA]</scope>
    <source>
        <strain evidence="1 2">D3C</strain>
    </source>
</reference>
<dbReference type="EMBL" id="CP010868">
    <property type="protein sequence ID" value="AJM91808.1"/>
    <property type="molecule type" value="Genomic_DNA"/>
</dbReference>
<dbReference type="Gene3D" id="2.60.120.200">
    <property type="match status" value="1"/>
</dbReference>
<dbReference type="PATRIC" id="fig|1582439.9.peg.603"/>
<dbReference type="KEGG" id="nid:NPIRD3C_0594"/>
<dbReference type="AlphaFoldDB" id="A0A0C5BQ24"/>
<name>A0A0C5BQ24_9ARCH</name>
<dbReference type="GeneID" id="41599750"/>
<dbReference type="Pfam" id="PF13385">
    <property type="entry name" value="Laminin_G_3"/>
    <property type="match status" value="1"/>
</dbReference>
<evidence type="ECO:0000313" key="1">
    <source>
        <dbReference type="EMBL" id="AJM91808.1"/>
    </source>
</evidence>
<dbReference type="STRING" id="1582439.NPIRD3C_0594"/>
<organism evidence="1 2">
    <name type="scientific">Nitrosopumilus piranensis</name>
    <dbReference type="NCBI Taxonomy" id="1582439"/>
    <lineage>
        <taxon>Archaea</taxon>
        <taxon>Nitrososphaerota</taxon>
        <taxon>Nitrososphaeria</taxon>
        <taxon>Nitrosopumilales</taxon>
        <taxon>Nitrosopumilaceae</taxon>
        <taxon>Nitrosopumilus</taxon>
    </lineage>
</organism>
<gene>
    <name evidence="1" type="ORF">NPIRD3C_0594</name>
</gene>